<evidence type="ECO:0000259" key="27">
    <source>
        <dbReference type="Pfam" id="PF03061"/>
    </source>
</evidence>
<sequence length="215" mass="24190">MFKISDTEVDFKDYGTPNSSWTSETLRLYNKFLTDSWMKFPSTRRLPLLMKRFEDLKTFPKGRILTRCTDEEGSMFEFAMFYSLDNARMACVAQFGPYLEGVPGIAHGGATAALMDQVLGTLAFLSLGRVMTANLNINYIRAIPLLSTILFDSELQSKEDRKATIICKVTSSDGSVLHAEGKGLYCSLPTCRHFCFSNRTTRHISHLLQCGICHV</sequence>
<evidence type="ECO:0000256" key="22">
    <source>
        <dbReference type="ARBA" id="ARBA00047588"/>
    </source>
</evidence>
<keyword evidence="7" id="KW-0053">Apoptosis</keyword>
<dbReference type="CDD" id="cd03443">
    <property type="entry name" value="PaaI_thioesterase"/>
    <property type="match status" value="1"/>
</dbReference>
<evidence type="ECO:0000313" key="28">
    <source>
        <dbReference type="Ensembl" id="ENSEBUP00000018497.1"/>
    </source>
</evidence>
<evidence type="ECO:0000256" key="9">
    <source>
        <dbReference type="ARBA" id="ARBA00022801"/>
    </source>
</evidence>
<dbReference type="InterPro" id="IPR006683">
    <property type="entry name" value="Thioestr_dom"/>
</dbReference>
<evidence type="ECO:0000256" key="14">
    <source>
        <dbReference type="ARBA" id="ARBA00023136"/>
    </source>
</evidence>
<evidence type="ECO:0000256" key="24">
    <source>
        <dbReference type="ARBA" id="ARBA00047969"/>
    </source>
</evidence>
<evidence type="ECO:0000256" key="4">
    <source>
        <dbReference type="ARBA" id="ARBA00004637"/>
    </source>
</evidence>
<reference evidence="28" key="1">
    <citation type="submission" date="2025-08" db="UniProtKB">
        <authorList>
            <consortium name="Ensembl"/>
        </authorList>
    </citation>
    <scope>IDENTIFICATION</scope>
</reference>
<dbReference type="Proteomes" id="UP000694388">
    <property type="component" value="Unplaced"/>
</dbReference>
<comment type="catalytic activity">
    <reaction evidence="16">
        <text>(5Z,8Z,11Z,14Z)-eicosatetraenoyl-CoA + H2O = (5Z,8Z,11Z,14Z)-eicosatetraenoate + CoA + H(+)</text>
        <dbReference type="Rhea" id="RHEA:40151"/>
        <dbReference type="ChEBI" id="CHEBI:15377"/>
        <dbReference type="ChEBI" id="CHEBI:15378"/>
        <dbReference type="ChEBI" id="CHEBI:32395"/>
        <dbReference type="ChEBI" id="CHEBI:57287"/>
        <dbReference type="ChEBI" id="CHEBI:57368"/>
    </reaction>
    <physiologicalReaction direction="left-to-right" evidence="16">
        <dbReference type="Rhea" id="RHEA:40152"/>
    </physiologicalReaction>
</comment>
<evidence type="ECO:0000256" key="6">
    <source>
        <dbReference type="ARBA" id="ARBA00022490"/>
    </source>
</evidence>
<dbReference type="GO" id="GO:0005758">
    <property type="term" value="C:mitochondrial intermembrane space"/>
    <property type="evidence" value="ECO:0007669"/>
    <property type="project" value="UniProtKB-SubCell"/>
</dbReference>
<evidence type="ECO:0000256" key="2">
    <source>
        <dbReference type="ARBA" id="ARBA00004569"/>
    </source>
</evidence>
<dbReference type="GeneTree" id="ENSGT00940000160047"/>
<comment type="catalytic activity">
    <reaction evidence="23">
        <text>hexadecanoyl-CoA + H2O = hexadecanoate + CoA + H(+)</text>
        <dbReference type="Rhea" id="RHEA:16645"/>
        <dbReference type="ChEBI" id="CHEBI:7896"/>
        <dbReference type="ChEBI" id="CHEBI:15377"/>
        <dbReference type="ChEBI" id="CHEBI:15378"/>
        <dbReference type="ChEBI" id="CHEBI:57287"/>
        <dbReference type="ChEBI" id="CHEBI:57379"/>
        <dbReference type="EC" id="3.1.2.2"/>
    </reaction>
    <physiologicalReaction direction="left-to-right" evidence="23">
        <dbReference type="Rhea" id="RHEA:16646"/>
    </physiologicalReaction>
</comment>
<keyword evidence="14" id="KW-0472">Membrane</keyword>
<dbReference type="EC" id="3.1.2.2" evidence="19"/>
<evidence type="ECO:0000256" key="7">
    <source>
        <dbReference type="ARBA" id="ARBA00022703"/>
    </source>
</evidence>
<evidence type="ECO:0000256" key="19">
    <source>
        <dbReference type="ARBA" id="ARBA00038848"/>
    </source>
</evidence>
<comment type="catalytic activity">
    <reaction evidence="25">
        <text>dodecanoyl-CoA + H2O = dodecanoate + CoA + H(+)</text>
        <dbReference type="Rhea" id="RHEA:30135"/>
        <dbReference type="ChEBI" id="CHEBI:15377"/>
        <dbReference type="ChEBI" id="CHEBI:15378"/>
        <dbReference type="ChEBI" id="CHEBI:18262"/>
        <dbReference type="ChEBI" id="CHEBI:57287"/>
        <dbReference type="ChEBI" id="CHEBI:57375"/>
    </reaction>
    <physiologicalReaction direction="left-to-right" evidence="25">
        <dbReference type="Rhea" id="RHEA:30136"/>
    </physiologicalReaction>
</comment>
<evidence type="ECO:0000256" key="26">
    <source>
        <dbReference type="ARBA" id="ARBA00048180"/>
    </source>
</evidence>
<keyword evidence="29" id="KW-1185">Reference proteome</keyword>
<dbReference type="GO" id="GO:0005743">
    <property type="term" value="C:mitochondrial inner membrane"/>
    <property type="evidence" value="ECO:0007669"/>
    <property type="project" value="UniProtKB-SubCell"/>
</dbReference>
<dbReference type="GO" id="GO:0032587">
    <property type="term" value="C:ruffle membrane"/>
    <property type="evidence" value="ECO:0007669"/>
    <property type="project" value="UniProtKB-SubCell"/>
</dbReference>
<dbReference type="Ensembl" id="ENSEBUT00000019073.1">
    <property type="protein sequence ID" value="ENSEBUP00000018497.1"/>
    <property type="gene ID" value="ENSEBUG00000011538.1"/>
</dbReference>
<keyword evidence="8" id="KW-0999">Mitochondrion inner membrane</keyword>
<reference evidence="28" key="2">
    <citation type="submission" date="2025-09" db="UniProtKB">
        <authorList>
            <consortium name="Ensembl"/>
        </authorList>
    </citation>
    <scope>IDENTIFICATION</scope>
</reference>
<dbReference type="PANTHER" id="PTHR12418">
    <property type="entry name" value="ACYL-COENZYME A THIOESTERASE THEM4"/>
    <property type="match status" value="1"/>
</dbReference>
<protein>
    <recommendedName>
        <fullName evidence="20">Acyl-coenzyme A thioesterase THEM4</fullName>
        <ecNumber evidence="19">3.1.2.2</ecNumber>
    </recommendedName>
    <alternativeName>
        <fullName evidence="21">Thioesterase superfamily member 4</fullName>
    </alternativeName>
</protein>
<keyword evidence="13" id="KW-0496">Mitochondrion</keyword>
<evidence type="ECO:0000256" key="11">
    <source>
        <dbReference type="ARBA" id="ARBA00022946"/>
    </source>
</evidence>
<evidence type="ECO:0000256" key="5">
    <source>
        <dbReference type="ARBA" id="ARBA00022475"/>
    </source>
</evidence>
<evidence type="ECO:0000313" key="29">
    <source>
        <dbReference type="Proteomes" id="UP000694388"/>
    </source>
</evidence>
<comment type="catalytic activity">
    <reaction evidence="17">
        <text>(9Z)-octadecenoyl-CoA + H2O = (9Z)-octadecenoate + CoA + H(+)</text>
        <dbReference type="Rhea" id="RHEA:40139"/>
        <dbReference type="ChEBI" id="CHEBI:15377"/>
        <dbReference type="ChEBI" id="CHEBI:15378"/>
        <dbReference type="ChEBI" id="CHEBI:30823"/>
        <dbReference type="ChEBI" id="CHEBI:57287"/>
        <dbReference type="ChEBI" id="CHEBI:57387"/>
    </reaction>
    <physiologicalReaction direction="left-to-right" evidence="17">
        <dbReference type="Rhea" id="RHEA:40140"/>
    </physiologicalReaction>
</comment>
<comment type="subcellular location">
    <subcellularLocation>
        <location evidence="3">Cell projection</location>
        <location evidence="3">Ruffle membrane</location>
    </subcellularLocation>
    <subcellularLocation>
        <location evidence="1">Cytoplasm</location>
    </subcellularLocation>
    <subcellularLocation>
        <location evidence="4">Mitochondrion inner membrane</location>
        <topology evidence="4">Peripheral membrane protein</topology>
    </subcellularLocation>
    <subcellularLocation>
        <location evidence="2">Mitochondrion intermembrane space</location>
    </subcellularLocation>
</comment>
<evidence type="ECO:0000256" key="15">
    <source>
        <dbReference type="ARBA" id="ARBA00023273"/>
    </source>
</evidence>
<dbReference type="PANTHER" id="PTHR12418:SF19">
    <property type="entry name" value="ACYL-COENZYME A THIOESTERASE THEM4"/>
    <property type="match status" value="1"/>
</dbReference>
<evidence type="ECO:0000256" key="16">
    <source>
        <dbReference type="ARBA" id="ARBA00035852"/>
    </source>
</evidence>
<proteinExistence type="inferred from homology"/>
<dbReference type="Gene3D" id="3.10.129.10">
    <property type="entry name" value="Hotdog Thioesterase"/>
    <property type="match status" value="1"/>
</dbReference>
<evidence type="ECO:0000256" key="12">
    <source>
        <dbReference type="ARBA" id="ARBA00023098"/>
    </source>
</evidence>
<evidence type="ECO:0000256" key="23">
    <source>
        <dbReference type="ARBA" id="ARBA00047734"/>
    </source>
</evidence>
<accession>A0A8C4WXQ5</accession>
<keyword evidence="15" id="KW-0966">Cell projection</keyword>
<dbReference type="GO" id="GO:0006915">
    <property type="term" value="P:apoptotic process"/>
    <property type="evidence" value="ECO:0007669"/>
    <property type="project" value="UniProtKB-KW"/>
</dbReference>
<keyword evidence="9" id="KW-0378">Hydrolase</keyword>
<evidence type="ECO:0000256" key="13">
    <source>
        <dbReference type="ARBA" id="ARBA00023128"/>
    </source>
</evidence>
<comment type="catalytic activity">
    <reaction evidence="26">
        <text>tetradecanoyl-CoA + H2O = tetradecanoate + CoA + H(+)</text>
        <dbReference type="Rhea" id="RHEA:40119"/>
        <dbReference type="ChEBI" id="CHEBI:15377"/>
        <dbReference type="ChEBI" id="CHEBI:15378"/>
        <dbReference type="ChEBI" id="CHEBI:30807"/>
        <dbReference type="ChEBI" id="CHEBI:57287"/>
        <dbReference type="ChEBI" id="CHEBI:57385"/>
    </reaction>
    <physiologicalReaction direction="left-to-right" evidence="26">
        <dbReference type="Rhea" id="RHEA:40120"/>
    </physiologicalReaction>
</comment>
<dbReference type="AlphaFoldDB" id="A0A8C4WXQ5"/>
<evidence type="ECO:0000256" key="17">
    <source>
        <dbReference type="ARBA" id="ARBA00037002"/>
    </source>
</evidence>
<feature type="domain" description="Thioesterase" evidence="27">
    <location>
        <begin position="104"/>
        <end position="176"/>
    </location>
</feature>
<comment type="similarity">
    <text evidence="18">Belongs to the THEM4/THEM5 thioesterase family.</text>
</comment>
<evidence type="ECO:0000256" key="8">
    <source>
        <dbReference type="ARBA" id="ARBA00022792"/>
    </source>
</evidence>
<organism evidence="28 29">
    <name type="scientific">Eptatretus burgeri</name>
    <name type="common">Inshore hagfish</name>
    <dbReference type="NCBI Taxonomy" id="7764"/>
    <lineage>
        <taxon>Eukaryota</taxon>
        <taxon>Metazoa</taxon>
        <taxon>Chordata</taxon>
        <taxon>Craniata</taxon>
        <taxon>Vertebrata</taxon>
        <taxon>Cyclostomata</taxon>
        <taxon>Myxini</taxon>
        <taxon>Myxiniformes</taxon>
        <taxon>Myxinidae</taxon>
        <taxon>Eptatretinae</taxon>
        <taxon>Eptatretus</taxon>
    </lineage>
</organism>
<evidence type="ECO:0000256" key="10">
    <source>
        <dbReference type="ARBA" id="ARBA00022832"/>
    </source>
</evidence>
<dbReference type="GO" id="GO:0006631">
    <property type="term" value="P:fatty acid metabolic process"/>
    <property type="evidence" value="ECO:0007669"/>
    <property type="project" value="UniProtKB-KW"/>
</dbReference>
<dbReference type="Pfam" id="PF03061">
    <property type="entry name" value="4HBT"/>
    <property type="match status" value="1"/>
</dbReference>
<evidence type="ECO:0000256" key="3">
    <source>
        <dbReference type="ARBA" id="ARBA00004632"/>
    </source>
</evidence>
<dbReference type="GO" id="GO:0016787">
    <property type="term" value="F:hydrolase activity"/>
    <property type="evidence" value="ECO:0007669"/>
    <property type="project" value="UniProtKB-KW"/>
</dbReference>
<keyword evidence="11" id="KW-0809">Transit peptide</keyword>
<evidence type="ECO:0000256" key="18">
    <source>
        <dbReference type="ARBA" id="ARBA00038456"/>
    </source>
</evidence>
<dbReference type="InterPro" id="IPR052365">
    <property type="entry name" value="THEM4/THEM5_acyl-CoA_thioest"/>
</dbReference>
<keyword evidence="12" id="KW-0443">Lipid metabolism</keyword>
<keyword evidence="5" id="KW-1003">Cell membrane</keyword>
<keyword evidence="6" id="KW-0963">Cytoplasm</keyword>
<evidence type="ECO:0000256" key="21">
    <source>
        <dbReference type="ARBA" id="ARBA00043210"/>
    </source>
</evidence>
<evidence type="ECO:0000256" key="1">
    <source>
        <dbReference type="ARBA" id="ARBA00004496"/>
    </source>
</evidence>
<comment type="catalytic activity">
    <reaction evidence="24">
        <text>decanoyl-CoA + H2O = decanoate + CoA + H(+)</text>
        <dbReference type="Rhea" id="RHEA:40059"/>
        <dbReference type="ChEBI" id="CHEBI:15377"/>
        <dbReference type="ChEBI" id="CHEBI:15378"/>
        <dbReference type="ChEBI" id="CHEBI:27689"/>
        <dbReference type="ChEBI" id="CHEBI:57287"/>
        <dbReference type="ChEBI" id="CHEBI:61430"/>
    </reaction>
    <physiologicalReaction direction="left-to-right" evidence="24">
        <dbReference type="Rhea" id="RHEA:40060"/>
    </physiologicalReaction>
</comment>
<name>A0A8C4WXQ5_EPTBU</name>
<dbReference type="InterPro" id="IPR029069">
    <property type="entry name" value="HotDog_dom_sf"/>
</dbReference>
<comment type="catalytic activity">
    <reaction evidence="22">
        <text>octanoyl-CoA + H2O = octanoate + CoA + H(+)</text>
        <dbReference type="Rhea" id="RHEA:30143"/>
        <dbReference type="ChEBI" id="CHEBI:15377"/>
        <dbReference type="ChEBI" id="CHEBI:15378"/>
        <dbReference type="ChEBI" id="CHEBI:25646"/>
        <dbReference type="ChEBI" id="CHEBI:57287"/>
        <dbReference type="ChEBI" id="CHEBI:57386"/>
    </reaction>
    <physiologicalReaction direction="left-to-right" evidence="22">
        <dbReference type="Rhea" id="RHEA:30144"/>
    </physiologicalReaction>
</comment>
<evidence type="ECO:0000256" key="25">
    <source>
        <dbReference type="ARBA" id="ARBA00048074"/>
    </source>
</evidence>
<evidence type="ECO:0000256" key="20">
    <source>
        <dbReference type="ARBA" id="ARBA00040123"/>
    </source>
</evidence>
<dbReference type="SUPFAM" id="SSF54637">
    <property type="entry name" value="Thioesterase/thiol ester dehydrase-isomerase"/>
    <property type="match status" value="1"/>
</dbReference>
<keyword evidence="10" id="KW-0276">Fatty acid metabolism</keyword>